<dbReference type="GO" id="GO:0016477">
    <property type="term" value="P:cell migration"/>
    <property type="evidence" value="ECO:0007669"/>
    <property type="project" value="TreeGrafter"/>
</dbReference>
<dbReference type="Pfam" id="PF00018">
    <property type="entry name" value="SH3_1"/>
    <property type="match status" value="1"/>
</dbReference>
<feature type="domain" description="SH2" evidence="5">
    <location>
        <begin position="1"/>
        <end position="88"/>
    </location>
</feature>
<dbReference type="AlphaFoldDB" id="A0A6A4T1N0"/>
<comment type="caution">
    <text evidence="7">The sequence shown here is derived from an EMBL/GenBank/DDBJ whole genome shotgun (WGS) entry which is preliminary data.</text>
</comment>
<dbReference type="SMART" id="SM00252">
    <property type="entry name" value="SH2"/>
    <property type="match status" value="1"/>
</dbReference>
<sequence>MDRTAAKNLLMPRSDGTFLVRQKDGGEFAISIKFNMDIRHIKITSAEGLYRINDKKAFKGVIEMIQFYQKNSLKEYFKEVDTTLRTPYKQPEQSNSSRGSVKSFGVARARYDFSARDRSELSLREGDTIKILSKKGHNGWWRGEVYGRTNINYINCIDDCYHLKNKYVIRVKTANYLQKRRGEPAVRMGEENEPEFRYVVERSGYIPK</sequence>
<dbReference type="PANTHER" id="PTHR45818">
    <property type="entry name" value="PROTEIN VAV"/>
    <property type="match status" value="1"/>
</dbReference>
<dbReference type="InterPro" id="IPR036860">
    <property type="entry name" value="SH2_dom_sf"/>
</dbReference>
<evidence type="ECO:0000256" key="4">
    <source>
        <dbReference type="PROSITE-ProRule" id="PRU00192"/>
    </source>
</evidence>
<dbReference type="Proteomes" id="UP000438429">
    <property type="component" value="Unassembled WGS sequence"/>
</dbReference>
<reference evidence="7 8" key="1">
    <citation type="submission" date="2019-06" db="EMBL/GenBank/DDBJ databases">
        <title>Draft genomes of female and male turbot (Scophthalmus maximus).</title>
        <authorList>
            <person name="Xu H."/>
            <person name="Xu X.-W."/>
            <person name="Shao C."/>
            <person name="Chen S."/>
        </authorList>
    </citation>
    <scope>NUCLEOTIDE SEQUENCE [LARGE SCALE GENOMIC DNA]</scope>
    <source>
        <strain evidence="7">Ysfricsl-2016a</strain>
        <tissue evidence="7">Blood</tissue>
    </source>
</reference>
<feature type="domain" description="SH3" evidence="6">
    <location>
        <begin position="102"/>
        <end position="162"/>
    </location>
</feature>
<dbReference type="PROSITE" id="PS50001">
    <property type="entry name" value="SH2"/>
    <property type="match status" value="1"/>
</dbReference>
<proteinExistence type="predicted"/>
<organism evidence="7 8">
    <name type="scientific">Scophthalmus maximus</name>
    <name type="common">Turbot</name>
    <name type="synonym">Psetta maxima</name>
    <dbReference type="NCBI Taxonomy" id="52904"/>
    <lineage>
        <taxon>Eukaryota</taxon>
        <taxon>Metazoa</taxon>
        <taxon>Chordata</taxon>
        <taxon>Craniata</taxon>
        <taxon>Vertebrata</taxon>
        <taxon>Euteleostomi</taxon>
        <taxon>Actinopterygii</taxon>
        <taxon>Neopterygii</taxon>
        <taxon>Teleostei</taxon>
        <taxon>Neoteleostei</taxon>
        <taxon>Acanthomorphata</taxon>
        <taxon>Carangaria</taxon>
        <taxon>Pleuronectiformes</taxon>
        <taxon>Pleuronectoidei</taxon>
        <taxon>Scophthalmidae</taxon>
        <taxon>Scophthalmus</taxon>
    </lineage>
</organism>
<keyword evidence="1 4" id="KW-0728">SH3 domain</keyword>
<evidence type="ECO:0000256" key="1">
    <source>
        <dbReference type="ARBA" id="ARBA00022443"/>
    </source>
</evidence>
<dbReference type="PANTHER" id="PTHR45818:SF2">
    <property type="entry name" value="PROTO-ONCOGENE VAV"/>
    <property type="match status" value="1"/>
</dbReference>
<dbReference type="GO" id="GO:0005085">
    <property type="term" value="F:guanyl-nucleotide exchange factor activity"/>
    <property type="evidence" value="ECO:0007669"/>
    <property type="project" value="TreeGrafter"/>
</dbReference>
<keyword evidence="3" id="KW-0727">SH2 domain</keyword>
<evidence type="ECO:0000256" key="3">
    <source>
        <dbReference type="PROSITE-ProRule" id="PRU00191"/>
    </source>
</evidence>
<dbReference type="EMBL" id="VEVO01000009">
    <property type="protein sequence ID" value="KAF0037141.1"/>
    <property type="molecule type" value="Genomic_DNA"/>
</dbReference>
<dbReference type="InterPro" id="IPR000980">
    <property type="entry name" value="SH2"/>
</dbReference>
<dbReference type="SMART" id="SM00326">
    <property type="entry name" value="SH3"/>
    <property type="match status" value="1"/>
</dbReference>
<keyword evidence="2" id="KW-0449">Lipoprotein</keyword>
<accession>A0A6A4T1N0</accession>
<evidence type="ECO:0000259" key="5">
    <source>
        <dbReference type="PROSITE" id="PS50001"/>
    </source>
</evidence>
<protein>
    <submittedName>
        <fullName evidence="7">Uncharacterized protein</fullName>
    </submittedName>
</protein>
<dbReference type="PROSITE" id="PS50002">
    <property type="entry name" value="SH3"/>
    <property type="match status" value="1"/>
</dbReference>
<dbReference type="Gene3D" id="3.30.505.10">
    <property type="entry name" value="SH2 domain"/>
    <property type="match status" value="1"/>
</dbReference>
<dbReference type="InterPro" id="IPR001452">
    <property type="entry name" value="SH3_domain"/>
</dbReference>
<dbReference type="GO" id="GO:0005737">
    <property type="term" value="C:cytoplasm"/>
    <property type="evidence" value="ECO:0007669"/>
    <property type="project" value="TreeGrafter"/>
</dbReference>
<dbReference type="InterPro" id="IPR036028">
    <property type="entry name" value="SH3-like_dom_sf"/>
</dbReference>
<dbReference type="PRINTS" id="PR00452">
    <property type="entry name" value="SH3DOMAIN"/>
</dbReference>
<dbReference type="Gene3D" id="2.30.30.40">
    <property type="entry name" value="SH3 Domains"/>
    <property type="match status" value="1"/>
</dbReference>
<dbReference type="SUPFAM" id="SSF55550">
    <property type="entry name" value="SH2 domain"/>
    <property type="match status" value="1"/>
</dbReference>
<gene>
    <name evidence="7" type="ORF">F2P81_010015</name>
</gene>
<dbReference type="Pfam" id="PF00017">
    <property type="entry name" value="SH2"/>
    <property type="match status" value="1"/>
</dbReference>
<dbReference type="SUPFAM" id="SSF50044">
    <property type="entry name" value="SH3-domain"/>
    <property type="match status" value="1"/>
</dbReference>
<evidence type="ECO:0000313" key="8">
    <source>
        <dbReference type="Proteomes" id="UP000438429"/>
    </source>
</evidence>
<evidence type="ECO:0000256" key="2">
    <source>
        <dbReference type="ARBA" id="ARBA00023288"/>
    </source>
</evidence>
<evidence type="ECO:0000259" key="6">
    <source>
        <dbReference type="PROSITE" id="PS50002"/>
    </source>
</evidence>
<evidence type="ECO:0000313" key="7">
    <source>
        <dbReference type="EMBL" id="KAF0037141.1"/>
    </source>
</evidence>
<name>A0A6A4T1N0_SCOMX</name>